<organism evidence="3 4">
    <name type="scientific">Pristionchus mayeri</name>
    <dbReference type="NCBI Taxonomy" id="1317129"/>
    <lineage>
        <taxon>Eukaryota</taxon>
        <taxon>Metazoa</taxon>
        <taxon>Ecdysozoa</taxon>
        <taxon>Nematoda</taxon>
        <taxon>Chromadorea</taxon>
        <taxon>Rhabditida</taxon>
        <taxon>Rhabditina</taxon>
        <taxon>Diplogasteromorpha</taxon>
        <taxon>Diplogasteroidea</taxon>
        <taxon>Neodiplogasteridae</taxon>
        <taxon>Pristionchus</taxon>
    </lineage>
</organism>
<dbReference type="Proteomes" id="UP001328107">
    <property type="component" value="Unassembled WGS sequence"/>
</dbReference>
<gene>
    <name evidence="3" type="ORF">PMAYCL1PPCAC_25107</name>
</gene>
<evidence type="ECO:0000256" key="2">
    <source>
        <dbReference type="SAM" id="Phobius"/>
    </source>
</evidence>
<keyword evidence="2" id="KW-0472">Membrane</keyword>
<feature type="non-terminal residue" evidence="3">
    <location>
        <position position="1"/>
    </location>
</feature>
<evidence type="ECO:0000313" key="4">
    <source>
        <dbReference type="Proteomes" id="UP001328107"/>
    </source>
</evidence>
<dbReference type="EMBL" id="BTRK01000005">
    <property type="protein sequence ID" value="GMR54912.1"/>
    <property type="molecule type" value="Genomic_DNA"/>
</dbReference>
<reference evidence="4" key="1">
    <citation type="submission" date="2022-10" db="EMBL/GenBank/DDBJ databases">
        <title>Genome assembly of Pristionchus species.</title>
        <authorList>
            <person name="Yoshida K."/>
            <person name="Sommer R.J."/>
        </authorList>
    </citation>
    <scope>NUCLEOTIDE SEQUENCE [LARGE SCALE GENOMIC DNA]</scope>
    <source>
        <strain evidence="4">RS5460</strain>
    </source>
</reference>
<keyword evidence="2" id="KW-0812">Transmembrane</keyword>
<comment type="caution">
    <text evidence="3">The sequence shown here is derived from an EMBL/GenBank/DDBJ whole genome shotgun (WGS) entry which is preliminary data.</text>
</comment>
<sequence length="178" mass="19889">LAQSRVFLPCESRNQLCVNGECNKLIDCGGPAGKDSQIIPCEVNSWYSSNILCGHNKCCFIVPLRLTISIFMLGVVIVLIFFLVCSRSSTRNYRVDTERTTPANVLMRPLTPYSASKPRFHTDPCPPPYSHPDPIPPPYSHSDPIPPPYINSEPNPTPVHPQKPQTRKVMYGVQIQDV</sequence>
<proteinExistence type="predicted"/>
<feature type="compositionally biased region" description="Pro residues" evidence="1">
    <location>
        <begin position="125"/>
        <end position="161"/>
    </location>
</feature>
<dbReference type="AlphaFoldDB" id="A0AAN5I714"/>
<accession>A0AAN5I714</accession>
<keyword evidence="2" id="KW-1133">Transmembrane helix</keyword>
<name>A0AAN5I714_9BILA</name>
<evidence type="ECO:0000256" key="1">
    <source>
        <dbReference type="SAM" id="MobiDB-lite"/>
    </source>
</evidence>
<evidence type="ECO:0000313" key="3">
    <source>
        <dbReference type="EMBL" id="GMR54912.1"/>
    </source>
</evidence>
<keyword evidence="4" id="KW-1185">Reference proteome</keyword>
<protein>
    <submittedName>
        <fullName evidence="3">Uncharacterized protein</fullName>
    </submittedName>
</protein>
<feature type="region of interest" description="Disordered" evidence="1">
    <location>
        <begin position="125"/>
        <end position="167"/>
    </location>
</feature>
<feature type="transmembrane region" description="Helical" evidence="2">
    <location>
        <begin position="60"/>
        <end position="84"/>
    </location>
</feature>